<keyword evidence="1" id="KW-1133">Transmembrane helix</keyword>
<keyword evidence="1" id="KW-0812">Transmembrane</keyword>
<proteinExistence type="predicted"/>
<dbReference type="Pfam" id="PF16984">
    <property type="entry name" value="Grp7_allergen"/>
    <property type="match status" value="1"/>
</dbReference>
<dbReference type="InterPro" id="IPR020234">
    <property type="entry name" value="Mite_allergen_group-7"/>
</dbReference>
<feature type="transmembrane region" description="Helical" evidence="1">
    <location>
        <begin position="237"/>
        <end position="258"/>
    </location>
</feature>
<protein>
    <submittedName>
        <fullName evidence="3">Soldier-specific protein-1</fullName>
    </submittedName>
</protein>
<keyword evidence="2" id="KW-0732">Signal</keyword>
<name>A0A0P4XTZ8_9CRUS</name>
<dbReference type="EMBL" id="GDIP01200995">
    <property type="protein sequence ID" value="JAJ22407.1"/>
    <property type="molecule type" value="Transcribed_RNA"/>
</dbReference>
<reference evidence="3" key="2">
    <citation type="submission" date="2015-10" db="EMBL/GenBank/DDBJ databases">
        <authorList>
            <person name="Gilbert D.G."/>
        </authorList>
    </citation>
    <scope>NUCLEOTIDE SEQUENCE</scope>
</reference>
<evidence type="ECO:0000256" key="1">
    <source>
        <dbReference type="SAM" id="Phobius"/>
    </source>
</evidence>
<reference evidence="3" key="1">
    <citation type="submission" date="2015-10" db="EMBL/GenBank/DDBJ databases">
        <title>Daphnia magna gene sets from two clonal populations assembled and annotated with EvidentialGene.</title>
        <authorList>
            <person name="Gilbert D."/>
            <person name="Podicheti R."/>
            <person name="Orsini L."/>
            <person name="Colbourne J."/>
            <person name="Pfrender M."/>
        </authorList>
    </citation>
    <scope>NUCLEOTIDE SEQUENCE</scope>
</reference>
<organism evidence="3">
    <name type="scientific">Daphnia magna</name>
    <dbReference type="NCBI Taxonomy" id="35525"/>
    <lineage>
        <taxon>Eukaryota</taxon>
        <taxon>Metazoa</taxon>
        <taxon>Ecdysozoa</taxon>
        <taxon>Arthropoda</taxon>
        <taxon>Crustacea</taxon>
        <taxon>Branchiopoda</taxon>
        <taxon>Diplostraca</taxon>
        <taxon>Cladocera</taxon>
        <taxon>Anomopoda</taxon>
        <taxon>Daphniidae</taxon>
        <taxon>Daphnia</taxon>
    </lineage>
</organism>
<feature type="transmembrane region" description="Helical" evidence="1">
    <location>
        <begin position="196"/>
        <end position="217"/>
    </location>
</feature>
<dbReference type="EMBL" id="GDIP01238000">
    <property type="protein sequence ID" value="JAI85401.1"/>
    <property type="molecule type" value="Transcribed_RNA"/>
</dbReference>
<sequence length="261" mass="28607">MKVVVVLALFSLVALSNGAGIRRPVSRKGRPVLSLSFNAPEELLSRTRNGELGNANDYMDEVLVLVREQIVLQGLDRIQLPDGDFSFTWDAYPGVTGGVYLHDGLATGMETIHRVGDATLSSSETIIFFESDCGINSGSFGYAISILFMDIGPTASMTGTADYINFFFHSTIDILSGLIVVDVFDLKQIGHISTEITGLGIFNWLAEIIVDFALNLLAPFFKELIEGPITNLINVVLQAYGISHLLLPIYDIFFPLFLELH</sequence>
<dbReference type="Gene3D" id="3.15.10.50">
    <property type="match status" value="1"/>
</dbReference>
<dbReference type="InterPro" id="IPR038602">
    <property type="entry name" value="Mite_allergen_7_sf"/>
</dbReference>
<evidence type="ECO:0000313" key="3">
    <source>
        <dbReference type="EMBL" id="JAI85401.1"/>
    </source>
</evidence>
<keyword evidence="1" id="KW-0472">Membrane</keyword>
<dbReference type="OrthoDB" id="6419576at2759"/>
<dbReference type="AlphaFoldDB" id="A0A0P4XTZ8"/>
<feature type="chain" id="PRO_5013461642" evidence="2">
    <location>
        <begin position="19"/>
        <end position="261"/>
    </location>
</feature>
<feature type="signal peptide" evidence="2">
    <location>
        <begin position="1"/>
        <end position="18"/>
    </location>
</feature>
<evidence type="ECO:0000256" key="2">
    <source>
        <dbReference type="SAM" id="SignalP"/>
    </source>
</evidence>
<accession>A0A0P4XTZ8</accession>